<comment type="caution">
    <text evidence="1">The sequence shown here is derived from an EMBL/GenBank/DDBJ whole genome shotgun (WGS) entry which is preliminary data.</text>
</comment>
<proteinExistence type="predicted"/>
<sequence length="646" mass="68106">MGTASPFAVATHSTTVPTNVAPVTVAFTTQATSTLALGPLSTFSKTETSLSTVTKTVTAKLTGTVFTTTSTVHVFDRRFVNITTTFHSVWITSEPYAINLQVPTIEGWIPVNTSTAFLTTKTISLKDGRLRTTVVEVPTATPSSEGAPTAADSIPSPLSAASALGPTVTAAPPAQTNQIVYILEGGRLVPTPLTAVSALISSNDFPIGEATDAEPGPTQVSPEITTIPSSLLAEGAPTVTAATLEITTVPKDPPTVATAAIEQATEVTTIPGAPTETAALTPDDLDQALLVKELLKAMSSADADIAHAMATAVPADDDHLDDKTAVLQPATTLSTVTGSPAMHTPTPLSGPIDEFDDTEADQPEGIITTSKRLTATTIVADATNTRSLQRLGPTVTIKPALAKRALTKVPKYYFGLRGNLIHDPTRQPPSYPTEVLCTKSLLAETTIYSPLNLGATFVTPEPVTRTTTTLKLVTVTLTIPSPSPFRTASYVTTKTLTTTSTHFESTTSVSTQTHTVSRTRTAFAACNTQNLLGPKVAGDAHIVNLYALGPYKYTSFDFGTARNAEECCVECHDLSTPCLGSIWDMDARRCMLVTDPRSQCLDQETAGGVFVTRPRDERGGIGRHKWPEWIVSNGPCGLWIDAGTGW</sequence>
<reference evidence="1 2" key="1">
    <citation type="submission" date="2017-06" db="EMBL/GenBank/DDBJ databases">
        <title>Draft genome sequence of a variant of Elsinoe murrayae.</title>
        <authorList>
            <person name="Cheng Q."/>
        </authorList>
    </citation>
    <scope>NUCLEOTIDE SEQUENCE [LARGE SCALE GENOMIC DNA]</scope>
    <source>
        <strain evidence="1 2">CQ-2017a</strain>
    </source>
</reference>
<dbReference type="Proteomes" id="UP000243797">
    <property type="component" value="Unassembled WGS sequence"/>
</dbReference>
<gene>
    <name evidence="1" type="ORF">CAC42_4387</name>
</gene>
<keyword evidence="2" id="KW-1185">Reference proteome</keyword>
<dbReference type="InParanoid" id="A0A2K1QLD8"/>
<dbReference type="OrthoDB" id="3933373at2759"/>
<dbReference type="AlphaFoldDB" id="A0A2K1QLD8"/>
<evidence type="ECO:0000313" key="1">
    <source>
        <dbReference type="EMBL" id="PNS15986.1"/>
    </source>
</evidence>
<protein>
    <submittedName>
        <fullName evidence="1">Grx4 family monothiol glutaredoxin</fullName>
    </submittedName>
</protein>
<name>A0A2K1QLD8_9PEZI</name>
<accession>A0A2K1QLD8</accession>
<evidence type="ECO:0000313" key="2">
    <source>
        <dbReference type="Proteomes" id="UP000243797"/>
    </source>
</evidence>
<dbReference type="EMBL" id="NKHZ01000060">
    <property type="protein sequence ID" value="PNS15986.1"/>
    <property type="molecule type" value="Genomic_DNA"/>
</dbReference>
<organism evidence="1 2">
    <name type="scientific">Sphaceloma murrayae</name>
    <dbReference type="NCBI Taxonomy" id="2082308"/>
    <lineage>
        <taxon>Eukaryota</taxon>
        <taxon>Fungi</taxon>
        <taxon>Dikarya</taxon>
        <taxon>Ascomycota</taxon>
        <taxon>Pezizomycotina</taxon>
        <taxon>Dothideomycetes</taxon>
        <taxon>Dothideomycetidae</taxon>
        <taxon>Myriangiales</taxon>
        <taxon>Elsinoaceae</taxon>
        <taxon>Sphaceloma</taxon>
    </lineage>
</organism>